<reference evidence="2 3" key="1">
    <citation type="journal article" date="2021" name="Hortic Res">
        <title>Chromosome-scale assembly of the Dendrobium chrysotoxum genome enhances the understanding of orchid evolution.</title>
        <authorList>
            <person name="Zhang Y."/>
            <person name="Zhang G.Q."/>
            <person name="Zhang D."/>
            <person name="Liu X.D."/>
            <person name="Xu X.Y."/>
            <person name="Sun W.H."/>
            <person name="Yu X."/>
            <person name="Zhu X."/>
            <person name="Wang Z.W."/>
            <person name="Zhao X."/>
            <person name="Zhong W.Y."/>
            <person name="Chen H."/>
            <person name="Yin W.L."/>
            <person name="Huang T."/>
            <person name="Niu S.C."/>
            <person name="Liu Z.J."/>
        </authorList>
    </citation>
    <scope>NUCLEOTIDE SEQUENCE [LARGE SCALE GENOMIC DNA]</scope>
    <source>
        <strain evidence="2">Lindl</strain>
    </source>
</reference>
<dbReference type="Proteomes" id="UP000775213">
    <property type="component" value="Unassembled WGS sequence"/>
</dbReference>
<organism evidence="2 3">
    <name type="scientific">Dendrobium chrysotoxum</name>
    <name type="common">Orchid</name>
    <dbReference type="NCBI Taxonomy" id="161865"/>
    <lineage>
        <taxon>Eukaryota</taxon>
        <taxon>Viridiplantae</taxon>
        <taxon>Streptophyta</taxon>
        <taxon>Embryophyta</taxon>
        <taxon>Tracheophyta</taxon>
        <taxon>Spermatophyta</taxon>
        <taxon>Magnoliopsida</taxon>
        <taxon>Liliopsida</taxon>
        <taxon>Asparagales</taxon>
        <taxon>Orchidaceae</taxon>
        <taxon>Epidendroideae</taxon>
        <taxon>Malaxideae</taxon>
        <taxon>Dendrobiinae</taxon>
        <taxon>Dendrobium</taxon>
    </lineage>
</organism>
<evidence type="ECO:0000313" key="2">
    <source>
        <dbReference type="EMBL" id="KAH0469610.1"/>
    </source>
</evidence>
<evidence type="ECO:0000313" key="3">
    <source>
        <dbReference type="Proteomes" id="UP000775213"/>
    </source>
</evidence>
<feature type="region of interest" description="Disordered" evidence="1">
    <location>
        <begin position="46"/>
        <end position="65"/>
    </location>
</feature>
<dbReference type="AlphaFoldDB" id="A0AAV7HQT3"/>
<keyword evidence="3" id="KW-1185">Reference proteome</keyword>
<proteinExistence type="predicted"/>
<dbReference type="EMBL" id="JAGFBR010000002">
    <property type="protein sequence ID" value="KAH0469610.1"/>
    <property type="molecule type" value="Genomic_DNA"/>
</dbReference>
<comment type="caution">
    <text evidence="2">The sequence shown here is derived from an EMBL/GenBank/DDBJ whole genome shotgun (WGS) entry which is preliminary data.</text>
</comment>
<sequence length="231" mass="25529">MHCAIVAGIRPLKLLSEAMKCSRLVELLRQRFSGSLPESWFPAKTRKFSSGKSPSSSGNTPWSRFIDKSSTRSLLNPPSDTGIEPSSPFPITLSVVRWRRVESSAGISPESRLPERSRIVSWASLVSAEGTSPASAVAERFRPTTSPEPPLQMIPVQLQWFGLVAGDQSARTWKGSSEKEFLMSKRTSATTDEVAEERSEKRLKTNIKASLMAMIKVWANARMHVELLTLG</sequence>
<gene>
    <name evidence="2" type="ORF">IEQ34_001168</name>
</gene>
<accession>A0AAV7HQT3</accession>
<protein>
    <submittedName>
        <fullName evidence="2">Uncharacterized protein</fullName>
    </submittedName>
</protein>
<name>A0AAV7HQT3_DENCH</name>
<evidence type="ECO:0000256" key="1">
    <source>
        <dbReference type="SAM" id="MobiDB-lite"/>
    </source>
</evidence>